<dbReference type="OrthoDB" id="5494927at2"/>
<dbReference type="InterPro" id="IPR011989">
    <property type="entry name" value="ARM-like"/>
</dbReference>
<evidence type="ECO:0000313" key="1">
    <source>
        <dbReference type="EMBL" id="EDM73956.1"/>
    </source>
</evidence>
<dbReference type="EMBL" id="ABCS01000159">
    <property type="protein sequence ID" value="EDM73956.1"/>
    <property type="molecule type" value="Genomic_DNA"/>
</dbReference>
<accession>A6GJJ8</accession>
<dbReference type="Gene3D" id="1.25.10.10">
    <property type="entry name" value="Leucine-rich Repeat Variant"/>
    <property type="match status" value="1"/>
</dbReference>
<organism evidence="1 2">
    <name type="scientific">Plesiocystis pacifica SIR-1</name>
    <dbReference type="NCBI Taxonomy" id="391625"/>
    <lineage>
        <taxon>Bacteria</taxon>
        <taxon>Pseudomonadati</taxon>
        <taxon>Myxococcota</taxon>
        <taxon>Polyangia</taxon>
        <taxon>Nannocystales</taxon>
        <taxon>Nannocystaceae</taxon>
        <taxon>Plesiocystis</taxon>
    </lineage>
</organism>
<dbReference type="AlphaFoldDB" id="A6GJJ8"/>
<dbReference type="RefSeq" id="WP_006976884.1">
    <property type="nucleotide sequence ID" value="NZ_ABCS01000159.1"/>
</dbReference>
<dbReference type="InterPro" id="IPR016024">
    <property type="entry name" value="ARM-type_fold"/>
</dbReference>
<proteinExistence type="predicted"/>
<comment type="caution">
    <text evidence="1">The sequence shown here is derived from an EMBL/GenBank/DDBJ whole genome shotgun (WGS) entry which is preliminary data.</text>
</comment>
<dbReference type="SUPFAM" id="SSF48371">
    <property type="entry name" value="ARM repeat"/>
    <property type="match status" value="1"/>
</dbReference>
<dbReference type="STRING" id="391625.PPSIR1_13700"/>
<evidence type="ECO:0000313" key="2">
    <source>
        <dbReference type="Proteomes" id="UP000005801"/>
    </source>
</evidence>
<dbReference type="Proteomes" id="UP000005801">
    <property type="component" value="Unassembled WGS sequence"/>
</dbReference>
<reference evidence="1 2" key="1">
    <citation type="submission" date="2007-06" db="EMBL/GenBank/DDBJ databases">
        <authorList>
            <person name="Shimkets L."/>
            <person name="Ferriera S."/>
            <person name="Johnson J."/>
            <person name="Kravitz S."/>
            <person name="Beeson K."/>
            <person name="Sutton G."/>
            <person name="Rogers Y.-H."/>
            <person name="Friedman R."/>
            <person name="Frazier M."/>
            <person name="Venter J.C."/>
        </authorList>
    </citation>
    <scope>NUCLEOTIDE SEQUENCE [LARGE SCALE GENOMIC DNA]</scope>
    <source>
        <strain evidence="1 2">SIR-1</strain>
    </source>
</reference>
<protein>
    <submittedName>
        <fullName evidence="1">Uncharacterized protein</fullName>
    </submittedName>
</protein>
<sequence length="450" mass="48779">MTALLWDVQLEYLTEAEFTFEAWERSLDSPSFTLREVHEGPEARLRAYIRGLLVGGEPVLQRLVLPIFDAPDEDRFKTAAATLAAASSPNLDARAHALETMARAGKEGLWGLVRGFQHTNRKGIGRLLATGLAECEGSALAGRLEALAPRGLDPKKRLVAWLGDGDPQVRRSAAMLARNTASAAAMRALNELVRDDSEPEVQLEAIETALVRGLPGSWQVASGLALGAKAGDAHRRRALAWLALQGDAEAHATLIAEVRKAPDADGLWAVGLTGRPAAVELAVELLDDPRLARVAGEVLAFVAGLPLDDKRWWLDDGARGLVGADPEEALPPLAKDDLDANLVPPVELELHGPNPKIIRRWWSGQRERLEADGRYLCGRPLDGRRLLWGLRELPTRRRHPLALELALRSHGTHGVDTRAAARTQLATQAKLGPQREALAAIDCQSGLPLL</sequence>
<gene>
    <name evidence="1" type="ORF">PPSIR1_13700</name>
</gene>
<name>A6GJJ8_9BACT</name>
<keyword evidence="2" id="KW-1185">Reference proteome</keyword>
<dbReference type="eggNOG" id="COG1413">
    <property type="taxonomic scope" value="Bacteria"/>
</dbReference>